<keyword evidence="3" id="KW-1185">Reference proteome</keyword>
<gene>
    <name evidence="1" type="ORF">ABE41_002400</name>
    <name evidence="2" type="ORF">UN64_16425</name>
</gene>
<dbReference type="STRING" id="255247.ABE41_002400"/>
<evidence type="ECO:0000313" key="2">
    <source>
        <dbReference type="EMBL" id="OOE09996.1"/>
    </source>
</evidence>
<dbReference type="OrthoDB" id="2990422at2"/>
<sequence length="63" mass="7382">MGNSIQDKSSQKEYIKNRIDLLVDVLDSIDAETAGIDEIDKIISMLDDLEEKCKQFRYDWEEK</sequence>
<dbReference type="Proteomes" id="UP000077412">
    <property type="component" value="Chromosome"/>
</dbReference>
<dbReference type="AlphaFoldDB" id="A0A1B1Z075"/>
<accession>A0A1B1Z075</accession>
<proteinExistence type="predicted"/>
<reference evidence="2 4" key="2">
    <citation type="submission" date="2016-11" db="EMBL/GenBank/DDBJ databases">
        <authorList>
            <person name="Jaros S."/>
            <person name="Januszkiewicz K."/>
            <person name="Wedrychowicz H."/>
        </authorList>
    </citation>
    <scope>NUCLEOTIDE SEQUENCE [LARGE SCALE GENOMIC DNA]</scope>
    <source>
        <strain evidence="2 4">Con a/3</strain>
    </source>
</reference>
<dbReference type="RefSeq" id="WP_066286158.1">
    <property type="nucleotide sequence ID" value="NZ_CP016761.1"/>
</dbReference>
<evidence type="ECO:0000313" key="3">
    <source>
        <dbReference type="Proteomes" id="UP000077412"/>
    </source>
</evidence>
<dbReference type="InterPro" id="IPR047670">
    <property type="entry name" value="YfjT-like"/>
</dbReference>
<dbReference type="NCBIfam" id="NF040878">
    <property type="entry name" value="SE1561_fam"/>
    <property type="match status" value="1"/>
</dbReference>
<dbReference type="EMBL" id="MQMF01000004">
    <property type="protein sequence ID" value="OOE09996.1"/>
    <property type="molecule type" value="Genomic_DNA"/>
</dbReference>
<dbReference type="EMBL" id="CP016761">
    <property type="protein sequence ID" value="ANX10866.1"/>
    <property type="molecule type" value="Genomic_DNA"/>
</dbReference>
<organism evidence="1 3">
    <name type="scientific">Fictibacillus arsenicus</name>
    <dbReference type="NCBI Taxonomy" id="255247"/>
    <lineage>
        <taxon>Bacteria</taxon>
        <taxon>Bacillati</taxon>
        <taxon>Bacillota</taxon>
        <taxon>Bacilli</taxon>
        <taxon>Bacillales</taxon>
        <taxon>Fictibacillaceae</taxon>
        <taxon>Fictibacillus</taxon>
    </lineage>
</organism>
<protein>
    <submittedName>
        <fullName evidence="1">Uncharacterized protein</fullName>
    </submittedName>
</protein>
<dbReference type="Proteomes" id="UP000188597">
    <property type="component" value="Unassembled WGS sequence"/>
</dbReference>
<dbReference type="KEGG" id="far:ABE41_002400"/>
<reference evidence="1 3" key="1">
    <citation type="submission" date="2016-08" db="EMBL/GenBank/DDBJ databases">
        <title>Complete genome sequence of Fictibacillus arsenicus G25-54, a strain with toxicity to nematodes and a potential arsenic-resistance activity.</title>
        <authorList>
            <person name="Zheng Z."/>
        </authorList>
    </citation>
    <scope>NUCLEOTIDE SEQUENCE [LARGE SCALE GENOMIC DNA]</scope>
    <source>
        <strain evidence="1 3">G25-54</strain>
    </source>
</reference>
<evidence type="ECO:0000313" key="4">
    <source>
        <dbReference type="Proteomes" id="UP000188597"/>
    </source>
</evidence>
<evidence type="ECO:0000313" key="1">
    <source>
        <dbReference type="EMBL" id="ANX10866.1"/>
    </source>
</evidence>
<name>A0A1B1Z075_9BACL</name>